<dbReference type="GO" id="GO:0016853">
    <property type="term" value="F:isomerase activity"/>
    <property type="evidence" value="ECO:0007669"/>
    <property type="project" value="UniProtKB-KW"/>
</dbReference>
<evidence type="ECO:0000256" key="6">
    <source>
        <dbReference type="ARBA" id="ARBA00023239"/>
    </source>
</evidence>
<dbReference type="Gene3D" id="1.50.10.160">
    <property type="match status" value="1"/>
</dbReference>
<gene>
    <name evidence="8" type="ORF">B0I35DRAFT_348890</name>
</gene>
<dbReference type="OrthoDB" id="2343925at2759"/>
<evidence type="ECO:0000313" key="8">
    <source>
        <dbReference type="EMBL" id="KAH7324982.1"/>
    </source>
</evidence>
<dbReference type="PANTHER" id="PTHR31739">
    <property type="entry name" value="ENT-COPALYL DIPHOSPHATE SYNTHASE, CHLOROPLASTIC"/>
    <property type="match status" value="1"/>
</dbReference>
<organism evidence="8 9">
    <name type="scientific">Stachybotrys elegans</name>
    <dbReference type="NCBI Taxonomy" id="80388"/>
    <lineage>
        <taxon>Eukaryota</taxon>
        <taxon>Fungi</taxon>
        <taxon>Dikarya</taxon>
        <taxon>Ascomycota</taxon>
        <taxon>Pezizomycotina</taxon>
        <taxon>Sordariomycetes</taxon>
        <taxon>Hypocreomycetidae</taxon>
        <taxon>Hypocreales</taxon>
        <taxon>Stachybotryaceae</taxon>
        <taxon>Stachybotrys</taxon>
    </lineage>
</organism>
<comment type="caution">
    <text evidence="8">The sequence shown here is derived from an EMBL/GenBank/DDBJ whole genome shotgun (WGS) entry which is preliminary data.</text>
</comment>
<evidence type="ECO:0000256" key="3">
    <source>
        <dbReference type="ARBA" id="ARBA00022723"/>
    </source>
</evidence>
<evidence type="ECO:0000256" key="2">
    <source>
        <dbReference type="ARBA" id="ARBA00006333"/>
    </source>
</evidence>
<dbReference type="Gene3D" id="1.50.10.20">
    <property type="match status" value="1"/>
</dbReference>
<dbReference type="EMBL" id="JAGPNK010000003">
    <property type="protein sequence ID" value="KAH7324982.1"/>
    <property type="molecule type" value="Genomic_DNA"/>
</dbReference>
<keyword evidence="4" id="KW-0460">Magnesium</keyword>
<reference evidence="8" key="1">
    <citation type="journal article" date="2021" name="Nat. Commun.">
        <title>Genetic determinants of endophytism in the Arabidopsis root mycobiome.</title>
        <authorList>
            <person name="Mesny F."/>
            <person name="Miyauchi S."/>
            <person name="Thiergart T."/>
            <person name="Pickel B."/>
            <person name="Atanasova L."/>
            <person name="Karlsson M."/>
            <person name="Huettel B."/>
            <person name="Barry K.W."/>
            <person name="Haridas S."/>
            <person name="Chen C."/>
            <person name="Bauer D."/>
            <person name="Andreopoulos W."/>
            <person name="Pangilinan J."/>
            <person name="LaButti K."/>
            <person name="Riley R."/>
            <person name="Lipzen A."/>
            <person name="Clum A."/>
            <person name="Drula E."/>
            <person name="Henrissat B."/>
            <person name="Kohler A."/>
            <person name="Grigoriev I.V."/>
            <person name="Martin F.M."/>
            <person name="Hacquard S."/>
        </authorList>
    </citation>
    <scope>NUCLEOTIDE SEQUENCE</scope>
    <source>
        <strain evidence="8">MPI-CAGE-CH-0235</strain>
    </source>
</reference>
<accession>A0A8K0SY70</accession>
<evidence type="ECO:0000256" key="5">
    <source>
        <dbReference type="ARBA" id="ARBA00023235"/>
    </source>
</evidence>
<keyword evidence="3" id="KW-0479">Metal-binding</keyword>
<comment type="cofactor">
    <cofactor evidence="1">
        <name>Mg(2+)</name>
        <dbReference type="ChEBI" id="CHEBI:18420"/>
    </cofactor>
</comment>
<dbReference type="InterPro" id="IPR050148">
    <property type="entry name" value="Terpene_synthase-like"/>
</dbReference>
<name>A0A8K0SY70_9HYPO</name>
<keyword evidence="6" id="KW-0456">Lyase</keyword>
<dbReference type="InterPro" id="IPR008930">
    <property type="entry name" value="Terpenoid_cyclase/PrenylTrfase"/>
</dbReference>
<keyword evidence="9" id="KW-1185">Reference proteome</keyword>
<dbReference type="GO" id="GO:0016102">
    <property type="term" value="P:diterpenoid biosynthetic process"/>
    <property type="evidence" value="ECO:0007669"/>
    <property type="project" value="TreeGrafter"/>
</dbReference>
<comment type="similarity">
    <text evidence="2">Belongs to the terpene synthase family.</text>
</comment>
<proteinExistence type="inferred from homology"/>
<dbReference type="GO" id="GO:0000287">
    <property type="term" value="F:magnesium ion binding"/>
    <property type="evidence" value="ECO:0007669"/>
    <property type="project" value="TreeGrafter"/>
</dbReference>
<dbReference type="InterPro" id="IPR017057">
    <property type="entry name" value="Ent-kaurene_synthase_fun"/>
</dbReference>
<evidence type="ECO:0000313" key="9">
    <source>
        <dbReference type="Proteomes" id="UP000813444"/>
    </source>
</evidence>
<sequence length="935" mass="104791">MGDASARQAYGLDQAARSLIDNVTRTYDEKYGFGSLSSAVYDTAWVALVSRDTEDGREWLFPRCLYYLLNTQRDDGSWGPIVSPVDGILNTAASLLALQAHHREPLQIDDVSKQDLQERITLATNALQTLLSAWDVATASHVGFEIIVPTLLRLLEEEGITFDFPGKAELARLNAAKMSKFQPEMLYGNTQMTALHSLEAFVGKIDFDKVAHHLVNGAMMASPSATAAYLMRATKWDEQAEAYLGYVARTRSGQGGVPSAFPSTYFEYTRVLSILLRAGFTASELMSPGLDVIVSTLAQGLKAGDGVIGFAPGLGADADDTARALMSLNILDIAESTEIDHQGLIRVFEQETHFLTYPLERDPSFTVNCNVLSAFTHAPDPVKYVPQIKKLVKYLCAYWWDADEIIKDKWNLSALYPTMLITEAFGKLLSLLDQGVIPNPFDDEMKCRISVTLFQASFRALFSQRENGSWNNSVEQTSYGILILSEARRLSFFKDLKQQISSSIASAVRFISFPSRATPLDYIWIEKVTYGSPNLAEVYKLAALKTVAMFDDEAPLLGLSLGGTWENDTMGPHVQLFMKTPLFKDRPEWEVKGSSIEASLFRGLLRARRLSIFPRDNMLEDEYFDIIPFTWTACNNRSKVLASPSMLFEMMTISFLNYQADEHMEAVVGSAFSGSIGKLRETVDSLLPTTQQGATQPASSSEAIGPLAKFVERILNSPLIDGASKWDRDCLTSELRLFLQAHITQNEDNARFEQQEQRHKYESPRDIFFKWVRTTASDHTSCPYSFAFLSCLLSANFQNGAECFPTVSQKYLSNAFCRHLATMCRMYNDWGSVIRDAAENNLNSVNFPEYSVDLEEKKRELLKLAEFERDCFERSLKALEEESKQLANKSKAVAQAESRKLAVLRMFSEVSDLYGQIHVIKDIASRRKLSESRKV</sequence>
<evidence type="ECO:0000256" key="4">
    <source>
        <dbReference type="ARBA" id="ARBA00022842"/>
    </source>
</evidence>
<dbReference type="AlphaFoldDB" id="A0A8K0SY70"/>
<dbReference type="GO" id="GO:0010333">
    <property type="term" value="F:terpene synthase activity"/>
    <property type="evidence" value="ECO:0007669"/>
    <property type="project" value="InterPro"/>
</dbReference>
<dbReference type="PANTHER" id="PTHR31739:SF25">
    <property type="entry name" value="(E,E)-GERANYLLINALOOL SYNTHASE"/>
    <property type="match status" value="1"/>
</dbReference>
<dbReference type="Proteomes" id="UP000813444">
    <property type="component" value="Unassembled WGS sequence"/>
</dbReference>
<keyword evidence="5" id="KW-0413">Isomerase</keyword>
<keyword evidence="7" id="KW-0175">Coiled coil</keyword>
<evidence type="ECO:0000256" key="7">
    <source>
        <dbReference type="SAM" id="Coils"/>
    </source>
</evidence>
<feature type="coiled-coil region" evidence="7">
    <location>
        <begin position="862"/>
        <end position="899"/>
    </location>
</feature>
<evidence type="ECO:0000256" key="1">
    <source>
        <dbReference type="ARBA" id="ARBA00001946"/>
    </source>
</evidence>
<dbReference type="PIRSF" id="PIRSF036498">
    <property type="entry name" value="Ent-kaurene_synthase_fungi"/>
    <property type="match status" value="1"/>
</dbReference>
<dbReference type="SUPFAM" id="SSF48239">
    <property type="entry name" value="Terpenoid cyclases/Protein prenyltransferases"/>
    <property type="match status" value="2"/>
</dbReference>
<protein>
    <submittedName>
        <fullName evidence="8">Terpene synthase family protein</fullName>
    </submittedName>
</protein>